<keyword evidence="9" id="KW-0677">Repeat</keyword>
<comment type="catalytic activity">
    <reaction evidence="1">
        <text>[E2 ubiquitin-conjugating enzyme]-S-ubiquitinyl-L-cysteine + [acceptor protein]-L-lysine = [E2 ubiquitin-conjugating enzyme]-L-cysteine + [acceptor protein]-N(6)-ubiquitinyl-L-lysine.</text>
        <dbReference type="EC" id="2.3.2.31"/>
    </reaction>
</comment>
<dbReference type="Gene3D" id="3.30.40.10">
    <property type="entry name" value="Zinc/RING finger domain, C3HC4 (zinc finger)"/>
    <property type="match status" value="1"/>
</dbReference>
<comment type="similarity">
    <text evidence="5">Belongs to the RBR family. Ariadne subfamily.</text>
</comment>
<dbReference type="UniPathway" id="UPA00143"/>
<dbReference type="GO" id="GO:0000151">
    <property type="term" value="C:ubiquitin ligase complex"/>
    <property type="evidence" value="ECO:0000318"/>
    <property type="project" value="GO_Central"/>
</dbReference>
<dbReference type="AlphaFoldDB" id="A0A0A0L952"/>
<evidence type="ECO:0000259" key="15">
    <source>
        <dbReference type="PROSITE" id="PS51873"/>
    </source>
</evidence>
<sequence length="269" mass="29593">MASSSSSSSSSILLQNLSDENYAEELQLQEVITSSLLSSPINPSPTPHSSTSQLLCSICTDAKSHSQMFTNRVCTHTFCTACISNHIAAKLEVAMAVKCPEPNCGTVLEPEMCGSFVPKRVLERWADALFEAMILKWKRLNCPFKDCGAAIIDEGGEEGVTAVECGSCWRLFCAECRVGWHGEMECGEFQRLRKEAGVSGDKDDAMTVKLAENKKWRRCPHCKIYVEKTVGCVHIVCRCGSDFCYSCGAKWGGGHACKASAYERTVYRR</sequence>
<comment type="cofactor">
    <cofactor evidence="2">
        <name>Zn(2+)</name>
        <dbReference type="ChEBI" id="CHEBI:29105"/>
    </cofactor>
</comment>
<dbReference type="Pfam" id="PF01485">
    <property type="entry name" value="IBR"/>
    <property type="match status" value="2"/>
</dbReference>
<dbReference type="GO" id="GO:0005737">
    <property type="term" value="C:cytoplasm"/>
    <property type="evidence" value="ECO:0000318"/>
    <property type="project" value="GO_Central"/>
</dbReference>
<evidence type="ECO:0000256" key="3">
    <source>
        <dbReference type="ARBA" id="ARBA00003976"/>
    </source>
</evidence>
<protein>
    <recommendedName>
        <fullName evidence="6">RBR-type E3 ubiquitin transferase</fullName>
        <ecNumber evidence="6">2.3.2.31</ecNumber>
    </recommendedName>
</protein>
<dbReference type="Gene3D" id="2.20.25.20">
    <property type="match status" value="1"/>
</dbReference>
<dbReference type="Gramene" id="KGN58470">
    <property type="protein sequence ID" value="KGN58470"/>
    <property type="gene ID" value="Csa_3G646570"/>
</dbReference>
<keyword evidence="8" id="KW-0479">Metal-binding</keyword>
<feature type="domain" description="RING-type" evidence="14">
    <location>
        <begin position="56"/>
        <end position="100"/>
    </location>
</feature>
<evidence type="ECO:0000256" key="7">
    <source>
        <dbReference type="ARBA" id="ARBA00022679"/>
    </source>
</evidence>
<dbReference type="InterPro" id="IPR031127">
    <property type="entry name" value="E3_UB_ligase_RBR"/>
</dbReference>
<proteinExistence type="inferred from homology"/>
<dbReference type="PROSITE" id="PS51873">
    <property type="entry name" value="TRIAD"/>
    <property type="match status" value="1"/>
</dbReference>
<dbReference type="CDD" id="cd22584">
    <property type="entry name" value="Rcat_RBR_unk"/>
    <property type="match status" value="1"/>
</dbReference>
<evidence type="ECO:0000256" key="8">
    <source>
        <dbReference type="ARBA" id="ARBA00022723"/>
    </source>
</evidence>
<evidence type="ECO:0000256" key="2">
    <source>
        <dbReference type="ARBA" id="ARBA00001947"/>
    </source>
</evidence>
<dbReference type="OrthoDB" id="10009520at2759"/>
<dbReference type="OMA" id="DINCPEC"/>
<dbReference type="InterPro" id="IPR017907">
    <property type="entry name" value="Znf_RING_CS"/>
</dbReference>
<dbReference type="GO" id="GO:0031624">
    <property type="term" value="F:ubiquitin conjugating enzyme binding"/>
    <property type="evidence" value="ECO:0000318"/>
    <property type="project" value="GO_Central"/>
</dbReference>
<evidence type="ECO:0000256" key="12">
    <source>
        <dbReference type="ARBA" id="ARBA00022833"/>
    </source>
</evidence>
<evidence type="ECO:0000256" key="11">
    <source>
        <dbReference type="ARBA" id="ARBA00022786"/>
    </source>
</evidence>
<evidence type="ECO:0000256" key="9">
    <source>
        <dbReference type="ARBA" id="ARBA00022737"/>
    </source>
</evidence>
<organism evidence="16 17">
    <name type="scientific">Cucumis sativus</name>
    <name type="common">Cucumber</name>
    <dbReference type="NCBI Taxonomy" id="3659"/>
    <lineage>
        <taxon>Eukaryota</taxon>
        <taxon>Viridiplantae</taxon>
        <taxon>Streptophyta</taxon>
        <taxon>Embryophyta</taxon>
        <taxon>Tracheophyta</taxon>
        <taxon>Spermatophyta</taxon>
        <taxon>Magnoliopsida</taxon>
        <taxon>eudicotyledons</taxon>
        <taxon>Gunneridae</taxon>
        <taxon>Pentapetalae</taxon>
        <taxon>rosids</taxon>
        <taxon>fabids</taxon>
        <taxon>Cucurbitales</taxon>
        <taxon>Cucurbitaceae</taxon>
        <taxon>Benincaseae</taxon>
        <taxon>Cucumis</taxon>
    </lineage>
</organism>
<reference evidence="16 17" key="1">
    <citation type="journal article" date="2009" name="Nat. Genet.">
        <title>The genome of the cucumber, Cucumis sativus L.</title>
        <authorList>
            <person name="Huang S."/>
            <person name="Li R."/>
            <person name="Zhang Z."/>
            <person name="Li L."/>
            <person name="Gu X."/>
            <person name="Fan W."/>
            <person name="Lucas W.J."/>
            <person name="Wang X."/>
            <person name="Xie B."/>
            <person name="Ni P."/>
            <person name="Ren Y."/>
            <person name="Zhu H."/>
            <person name="Li J."/>
            <person name="Lin K."/>
            <person name="Jin W."/>
            <person name="Fei Z."/>
            <person name="Li G."/>
            <person name="Staub J."/>
            <person name="Kilian A."/>
            <person name="van der Vossen E.A."/>
            <person name="Wu Y."/>
            <person name="Guo J."/>
            <person name="He J."/>
            <person name="Jia Z."/>
            <person name="Ren Y."/>
            <person name="Tian G."/>
            <person name="Lu Y."/>
            <person name="Ruan J."/>
            <person name="Qian W."/>
            <person name="Wang M."/>
            <person name="Huang Q."/>
            <person name="Li B."/>
            <person name="Xuan Z."/>
            <person name="Cao J."/>
            <person name="Asan"/>
            <person name="Wu Z."/>
            <person name="Zhang J."/>
            <person name="Cai Q."/>
            <person name="Bai Y."/>
            <person name="Zhao B."/>
            <person name="Han Y."/>
            <person name="Li Y."/>
            <person name="Li X."/>
            <person name="Wang S."/>
            <person name="Shi Q."/>
            <person name="Liu S."/>
            <person name="Cho W.K."/>
            <person name="Kim J.Y."/>
            <person name="Xu Y."/>
            <person name="Heller-Uszynska K."/>
            <person name="Miao H."/>
            <person name="Cheng Z."/>
            <person name="Zhang S."/>
            <person name="Wu J."/>
            <person name="Yang Y."/>
            <person name="Kang H."/>
            <person name="Li M."/>
            <person name="Liang H."/>
            <person name="Ren X."/>
            <person name="Shi Z."/>
            <person name="Wen M."/>
            <person name="Jian M."/>
            <person name="Yang H."/>
            <person name="Zhang G."/>
            <person name="Yang Z."/>
            <person name="Chen R."/>
            <person name="Liu S."/>
            <person name="Li J."/>
            <person name="Ma L."/>
            <person name="Liu H."/>
            <person name="Zhou Y."/>
            <person name="Zhao J."/>
            <person name="Fang X."/>
            <person name="Li G."/>
            <person name="Fang L."/>
            <person name="Li Y."/>
            <person name="Liu D."/>
            <person name="Zheng H."/>
            <person name="Zhang Y."/>
            <person name="Qin N."/>
            <person name="Li Z."/>
            <person name="Yang G."/>
            <person name="Yang S."/>
            <person name="Bolund L."/>
            <person name="Kristiansen K."/>
            <person name="Zheng H."/>
            <person name="Li S."/>
            <person name="Zhang X."/>
            <person name="Yang H."/>
            <person name="Wang J."/>
            <person name="Sun R."/>
            <person name="Zhang B."/>
            <person name="Jiang S."/>
            <person name="Wang J."/>
            <person name="Du Y."/>
            <person name="Li S."/>
        </authorList>
    </citation>
    <scope>NUCLEOTIDE SEQUENCE [LARGE SCALE GENOMIC DNA]</scope>
    <source>
        <strain evidence="17">cv. 9930</strain>
    </source>
</reference>
<evidence type="ECO:0000256" key="6">
    <source>
        <dbReference type="ARBA" id="ARBA00012251"/>
    </source>
</evidence>
<dbReference type="Proteomes" id="UP000029981">
    <property type="component" value="Chromosome 3"/>
</dbReference>
<accession>A0A0A0L952</accession>
<dbReference type="Gene3D" id="1.20.120.1750">
    <property type="match status" value="1"/>
</dbReference>
<dbReference type="InterPro" id="IPR002867">
    <property type="entry name" value="IBR_dom"/>
</dbReference>
<dbReference type="GO" id="GO:0016567">
    <property type="term" value="P:protein ubiquitination"/>
    <property type="evidence" value="ECO:0007669"/>
    <property type="project" value="UniProtKB-UniPathway"/>
</dbReference>
<gene>
    <name evidence="16" type="ORF">Csa_3G646570</name>
</gene>
<keyword evidence="10 13" id="KW-0863">Zinc-finger</keyword>
<reference evidence="16 17" key="3">
    <citation type="journal article" date="2010" name="BMC Genomics">
        <title>Transcriptome sequencing and comparative analysis of cucumber flowers with different sex types.</title>
        <authorList>
            <person name="Guo S."/>
            <person name="Zheng Y."/>
            <person name="Joung J.G."/>
            <person name="Liu S."/>
            <person name="Zhang Z."/>
            <person name="Crasta O.R."/>
            <person name="Sobral B.W."/>
            <person name="Xu Y."/>
            <person name="Huang S."/>
            <person name="Fei Z."/>
        </authorList>
    </citation>
    <scope>NUCLEOTIDE SEQUENCE [LARGE SCALE GENOMIC DNA]</scope>
    <source>
        <strain evidence="17">cv. 9930</strain>
    </source>
</reference>
<dbReference type="EC" id="2.3.2.31" evidence="6"/>
<dbReference type="GO" id="GO:0061630">
    <property type="term" value="F:ubiquitin protein ligase activity"/>
    <property type="evidence" value="ECO:0000318"/>
    <property type="project" value="GO_Central"/>
</dbReference>
<keyword evidence="12" id="KW-0862">Zinc</keyword>
<comment type="pathway">
    <text evidence="4">Protein modification; protein ubiquitination.</text>
</comment>
<comment type="function">
    <text evidence="3">Might act as an E3 ubiquitin-protein ligase, or as part of E3 complex, which accepts ubiquitin from specific E2 ubiquitin-conjugating enzymes and then transfers it to substrates.</text>
</comment>
<keyword evidence="11" id="KW-0833">Ubl conjugation pathway</keyword>
<dbReference type="PROSITE" id="PS50089">
    <property type="entry name" value="ZF_RING_2"/>
    <property type="match status" value="1"/>
</dbReference>
<evidence type="ECO:0000256" key="5">
    <source>
        <dbReference type="ARBA" id="ARBA00005884"/>
    </source>
</evidence>
<dbReference type="InterPro" id="IPR044066">
    <property type="entry name" value="TRIAD_supradom"/>
</dbReference>
<dbReference type="GO" id="GO:0008270">
    <property type="term" value="F:zinc ion binding"/>
    <property type="evidence" value="ECO:0007669"/>
    <property type="project" value="UniProtKB-KW"/>
</dbReference>
<keyword evidence="7" id="KW-0808">Transferase</keyword>
<evidence type="ECO:0000256" key="4">
    <source>
        <dbReference type="ARBA" id="ARBA00004906"/>
    </source>
</evidence>
<reference evidence="16 17" key="4">
    <citation type="journal article" date="2011" name="BMC Genomics">
        <title>RNA-Seq improves annotation of protein-coding genes in the cucumber genome.</title>
        <authorList>
            <person name="Li Z."/>
            <person name="Zhang Z."/>
            <person name="Yan P."/>
            <person name="Huang S."/>
            <person name="Fei Z."/>
            <person name="Lin K."/>
        </authorList>
    </citation>
    <scope>NUCLEOTIDE SEQUENCE [LARGE SCALE GENOMIC DNA]</scope>
    <source>
        <strain evidence="17">cv. 9930</strain>
    </source>
</reference>
<dbReference type="SUPFAM" id="SSF57850">
    <property type="entry name" value="RING/U-box"/>
    <property type="match status" value="3"/>
</dbReference>
<feature type="domain" description="RING-type" evidence="15">
    <location>
        <begin position="52"/>
        <end position="266"/>
    </location>
</feature>
<evidence type="ECO:0000259" key="14">
    <source>
        <dbReference type="PROSITE" id="PS50089"/>
    </source>
</evidence>
<dbReference type="EMBL" id="CM002924">
    <property type="protein sequence ID" value="KGN58470.1"/>
    <property type="molecule type" value="Genomic_DNA"/>
</dbReference>
<evidence type="ECO:0000313" key="16">
    <source>
        <dbReference type="EMBL" id="KGN58470.1"/>
    </source>
</evidence>
<dbReference type="InterPro" id="IPR001841">
    <property type="entry name" value="Znf_RING"/>
</dbReference>
<evidence type="ECO:0000256" key="13">
    <source>
        <dbReference type="PROSITE-ProRule" id="PRU00175"/>
    </source>
</evidence>
<evidence type="ECO:0000256" key="1">
    <source>
        <dbReference type="ARBA" id="ARBA00001798"/>
    </source>
</evidence>
<dbReference type="FunFam" id="3.30.40.10:FF:000230">
    <property type="entry name" value="RBR-type E3 ubiquitin transferase"/>
    <property type="match status" value="1"/>
</dbReference>
<keyword evidence="17" id="KW-1185">Reference proteome</keyword>
<dbReference type="PROSITE" id="PS00518">
    <property type="entry name" value="ZF_RING_1"/>
    <property type="match status" value="1"/>
</dbReference>
<reference evidence="16 17" key="2">
    <citation type="journal article" date="2009" name="PLoS ONE">
        <title>An integrated genetic and cytogenetic map of the cucumber genome.</title>
        <authorList>
            <person name="Ren Y."/>
            <person name="Zhang Z."/>
            <person name="Liu J."/>
            <person name="Staub J.E."/>
            <person name="Han Y."/>
            <person name="Cheng Z."/>
            <person name="Li X."/>
            <person name="Lu J."/>
            <person name="Miao H."/>
            <person name="Kang H."/>
            <person name="Xie B."/>
            <person name="Gu X."/>
            <person name="Wang X."/>
            <person name="Du Y."/>
            <person name="Jin W."/>
            <person name="Huang S."/>
        </authorList>
    </citation>
    <scope>NUCLEOTIDE SEQUENCE [LARGE SCALE GENOMIC DNA]</scope>
    <source>
        <strain evidence="17">cv. 9930</strain>
    </source>
</reference>
<dbReference type="GO" id="GO:0006511">
    <property type="term" value="P:ubiquitin-dependent protein catabolic process"/>
    <property type="evidence" value="ECO:0000318"/>
    <property type="project" value="GO_Central"/>
</dbReference>
<dbReference type="PANTHER" id="PTHR11685">
    <property type="entry name" value="RBR FAMILY RING FINGER AND IBR DOMAIN-CONTAINING"/>
    <property type="match status" value="1"/>
</dbReference>
<dbReference type="eggNOG" id="KOG1812">
    <property type="taxonomic scope" value="Eukaryota"/>
</dbReference>
<dbReference type="KEGG" id="csv:101215536"/>
<evidence type="ECO:0000313" key="17">
    <source>
        <dbReference type="Proteomes" id="UP000029981"/>
    </source>
</evidence>
<evidence type="ECO:0000256" key="10">
    <source>
        <dbReference type="ARBA" id="ARBA00022771"/>
    </source>
</evidence>
<name>A0A0A0L952_CUCSA</name>
<dbReference type="STRING" id="3659.A0A0A0L952"/>
<dbReference type="SMART" id="SM00647">
    <property type="entry name" value="IBR"/>
    <property type="match status" value="2"/>
</dbReference>
<dbReference type="InterPro" id="IPR013083">
    <property type="entry name" value="Znf_RING/FYVE/PHD"/>
</dbReference>